<keyword evidence="1" id="KW-1133">Transmembrane helix</keyword>
<dbReference type="PATRIC" id="fig|442562.3.peg.1539"/>
<dbReference type="Proteomes" id="UP000019666">
    <property type="component" value="Unassembled WGS sequence"/>
</dbReference>
<dbReference type="Gene3D" id="1.10.287.70">
    <property type="match status" value="1"/>
</dbReference>
<feature type="transmembrane region" description="Helical" evidence="1">
    <location>
        <begin position="43"/>
        <end position="66"/>
    </location>
</feature>
<proteinExistence type="predicted"/>
<gene>
    <name evidence="3" type="ORF">Rumeso_01554</name>
</gene>
<dbReference type="Pfam" id="PF07885">
    <property type="entry name" value="Ion_trans_2"/>
    <property type="match status" value="1"/>
</dbReference>
<dbReference type="OrthoDB" id="2974133at2"/>
<organism evidence="3 4">
    <name type="scientific">Rubellimicrobium mesophilum DSM 19309</name>
    <dbReference type="NCBI Taxonomy" id="442562"/>
    <lineage>
        <taxon>Bacteria</taxon>
        <taxon>Pseudomonadati</taxon>
        <taxon>Pseudomonadota</taxon>
        <taxon>Alphaproteobacteria</taxon>
        <taxon>Rhodobacterales</taxon>
        <taxon>Roseobacteraceae</taxon>
        <taxon>Rubellimicrobium</taxon>
    </lineage>
</organism>
<dbReference type="AlphaFoldDB" id="A0A017HQG2"/>
<dbReference type="InterPro" id="IPR013099">
    <property type="entry name" value="K_chnl_dom"/>
</dbReference>
<feature type="domain" description="Potassium channel" evidence="2">
    <location>
        <begin position="78"/>
        <end position="129"/>
    </location>
</feature>
<keyword evidence="4" id="KW-1185">Reference proteome</keyword>
<name>A0A017HQG2_9RHOB</name>
<evidence type="ECO:0000259" key="2">
    <source>
        <dbReference type="Pfam" id="PF07885"/>
    </source>
</evidence>
<feature type="transmembrane region" description="Helical" evidence="1">
    <location>
        <begin position="6"/>
        <end position="23"/>
    </location>
</feature>
<dbReference type="RefSeq" id="WP_037277056.1">
    <property type="nucleotide sequence ID" value="NZ_KK088521.1"/>
</dbReference>
<comment type="caution">
    <text evidence="3">The sequence shown here is derived from an EMBL/GenBank/DDBJ whole genome shotgun (WGS) entry which is preliminary data.</text>
</comment>
<keyword evidence="1" id="KW-0472">Membrane</keyword>
<dbReference type="SUPFAM" id="SSF81324">
    <property type="entry name" value="Voltage-gated potassium channels"/>
    <property type="match status" value="1"/>
</dbReference>
<evidence type="ECO:0000256" key="1">
    <source>
        <dbReference type="SAM" id="Phobius"/>
    </source>
</evidence>
<dbReference type="EMBL" id="AOSK01000041">
    <property type="protein sequence ID" value="EYD76596.1"/>
    <property type="molecule type" value="Genomic_DNA"/>
</dbReference>
<accession>A0A017HQG2</accession>
<reference evidence="3 4" key="1">
    <citation type="submission" date="2013-02" db="EMBL/GenBank/DDBJ databases">
        <authorList>
            <person name="Fiebig A."/>
            <person name="Goeker M."/>
            <person name="Klenk H.-P.P."/>
        </authorList>
    </citation>
    <scope>NUCLEOTIDE SEQUENCE [LARGE SCALE GENOMIC DNA]</scope>
    <source>
        <strain evidence="3 4">DSM 19309</strain>
    </source>
</reference>
<evidence type="ECO:0000313" key="3">
    <source>
        <dbReference type="EMBL" id="EYD76596.1"/>
    </source>
</evidence>
<sequence length="165" mass="18014">MILAMIVSAVMVVITVMMFYEALRLTSNHLSDLPIPPRARIIVVVLAAFGGHTAAVWIYAGAYWLLAIWGQVPSFAGVPVEGFPDCLYFSVVSYTSLGFGDQVPLGPARLIAGVEALNGLLLIGWSASFTYLAMERYWPLHGEDWRRDRPAGEAEPEGDRSKDAA</sequence>
<dbReference type="HOGENOM" id="CLU_116321_0_1_5"/>
<keyword evidence="1" id="KW-0812">Transmembrane</keyword>
<protein>
    <recommendedName>
        <fullName evidence="2">Potassium channel domain-containing protein</fullName>
    </recommendedName>
</protein>
<dbReference type="STRING" id="442562.Rumeso_01554"/>
<evidence type="ECO:0000313" key="4">
    <source>
        <dbReference type="Proteomes" id="UP000019666"/>
    </source>
</evidence>